<sequence>MFVSLGITKDLRMQRNILTDIMVRGTGTTVLSLQMIILNLCKAGLLQKDFRSPKGFVGLTEKGVSRANVILAFGSQDYDATVGKKDIENALPYKEATIPEAKKDQITQEQLIGQLCKKVVEILDLVGNLYLAK</sequence>
<dbReference type="AlphaFoldDB" id="A0A2M8KEQ0"/>
<protein>
    <submittedName>
        <fullName evidence="1">Uncharacterized protein</fullName>
    </submittedName>
</protein>
<name>A0A2M8KEQ0_9BACT</name>
<evidence type="ECO:0000313" key="1">
    <source>
        <dbReference type="EMBL" id="PJE58399.1"/>
    </source>
</evidence>
<organism evidence="1 2">
    <name type="scientific">Candidatus Portnoybacteria bacterium CG10_big_fil_rev_8_21_14_0_10_36_7</name>
    <dbReference type="NCBI Taxonomy" id="1974812"/>
    <lineage>
        <taxon>Bacteria</taxon>
        <taxon>Candidatus Portnoyibacteriota</taxon>
    </lineage>
</organism>
<comment type="caution">
    <text evidence="1">The sequence shown here is derived from an EMBL/GenBank/DDBJ whole genome shotgun (WGS) entry which is preliminary data.</text>
</comment>
<accession>A0A2M8KEQ0</accession>
<dbReference type="EMBL" id="PFDW01000020">
    <property type="protein sequence ID" value="PJE58399.1"/>
    <property type="molecule type" value="Genomic_DNA"/>
</dbReference>
<proteinExistence type="predicted"/>
<gene>
    <name evidence="1" type="ORF">COU81_01010</name>
</gene>
<reference evidence="2" key="1">
    <citation type="submission" date="2017-09" db="EMBL/GenBank/DDBJ databases">
        <title>Depth-based differentiation of microbial function through sediment-hosted aquifers and enrichment of novel symbionts in the deep terrestrial subsurface.</title>
        <authorList>
            <person name="Probst A.J."/>
            <person name="Ladd B."/>
            <person name="Jarett J.K."/>
            <person name="Geller-Mcgrath D.E."/>
            <person name="Sieber C.M.K."/>
            <person name="Emerson J.B."/>
            <person name="Anantharaman K."/>
            <person name="Thomas B.C."/>
            <person name="Malmstrom R."/>
            <person name="Stieglmeier M."/>
            <person name="Klingl A."/>
            <person name="Woyke T."/>
            <person name="Ryan C.M."/>
            <person name="Banfield J.F."/>
        </authorList>
    </citation>
    <scope>NUCLEOTIDE SEQUENCE [LARGE SCALE GENOMIC DNA]</scope>
</reference>
<dbReference type="Proteomes" id="UP000231450">
    <property type="component" value="Unassembled WGS sequence"/>
</dbReference>
<evidence type="ECO:0000313" key="2">
    <source>
        <dbReference type="Proteomes" id="UP000231450"/>
    </source>
</evidence>